<dbReference type="EMBL" id="CP041616">
    <property type="protein sequence ID" value="QDO89722.1"/>
    <property type="molecule type" value="Genomic_DNA"/>
</dbReference>
<proteinExistence type="predicted"/>
<sequence length="124" mass="12473">MKRVATAIVAGAAVASLAYASASVLTVNAKPLQAGGDSVTCQEADNPVEVVWGLETGSNSVGSVTVKNIAEACWDSGAKVFVAIDGVPVLSGGNSPLITGASHTLAFPSPRAPESINDVRVYFG</sequence>
<keyword evidence="3" id="KW-1185">Reference proteome</keyword>
<dbReference type="AlphaFoldDB" id="A0A516GDW2"/>
<accession>A0A516GDW2</accession>
<organism evidence="2 3">
    <name type="scientific">Ornithinimicrobium ciconiae</name>
    <dbReference type="NCBI Taxonomy" id="2594265"/>
    <lineage>
        <taxon>Bacteria</taxon>
        <taxon>Bacillati</taxon>
        <taxon>Actinomycetota</taxon>
        <taxon>Actinomycetes</taxon>
        <taxon>Micrococcales</taxon>
        <taxon>Ornithinimicrobiaceae</taxon>
        <taxon>Ornithinimicrobium</taxon>
    </lineage>
</organism>
<name>A0A516GDW2_9MICO</name>
<dbReference type="KEGG" id="orz:FNH13_16410"/>
<evidence type="ECO:0000256" key="1">
    <source>
        <dbReference type="SAM" id="SignalP"/>
    </source>
</evidence>
<dbReference type="Proteomes" id="UP000315395">
    <property type="component" value="Chromosome"/>
</dbReference>
<evidence type="ECO:0000313" key="3">
    <source>
        <dbReference type="Proteomes" id="UP000315395"/>
    </source>
</evidence>
<evidence type="ECO:0000313" key="2">
    <source>
        <dbReference type="EMBL" id="QDO89722.1"/>
    </source>
</evidence>
<feature type="signal peptide" evidence="1">
    <location>
        <begin position="1"/>
        <end position="20"/>
    </location>
</feature>
<gene>
    <name evidence="2" type="ORF">FNH13_16410</name>
</gene>
<feature type="chain" id="PRO_5039335667" evidence="1">
    <location>
        <begin position="21"/>
        <end position="124"/>
    </location>
</feature>
<reference evidence="2 3" key="1">
    <citation type="submission" date="2019-07" db="EMBL/GenBank/DDBJ databases">
        <title>complete genome sequencing of Ornithinimicrobium sp. H23M54.</title>
        <authorList>
            <person name="Bae J.-W."/>
            <person name="Lee S.-Y."/>
        </authorList>
    </citation>
    <scope>NUCLEOTIDE SEQUENCE [LARGE SCALE GENOMIC DNA]</scope>
    <source>
        <strain evidence="2 3">H23M54</strain>
    </source>
</reference>
<protein>
    <submittedName>
        <fullName evidence="2">Uncharacterized protein</fullName>
    </submittedName>
</protein>
<keyword evidence="1" id="KW-0732">Signal</keyword>
<dbReference type="RefSeq" id="WP_143784443.1">
    <property type="nucleotide sequence ID" value="NZ_CP041616.1"/>
</dbReference>